<gene>
    <name evidence="6" type="ORF">R5R35_013914</name>
</gene>
<dbReference type="SUPFAM" id="SSF50978">
    <property type="entry name" value="WD40 repeat-like"/>
    <property type="match status" value="1"/>
</dbReference>
<dbReference type="InterPro" id="IPR051865">
    <property type="entry name" value="WD-repeat_CDT2_adapter"/>
</dbReference>
<sequence length="698" mass="78205">MKMIRKNSKSRCNYLLSREKGERVKDSYDFVLKGIKKSCTATVETETDVEFWRSPVFASYFCPQPSNGSLLAAANEIGQVMLWDLRNDTYLDSNTVNDAHDNAIFDMAWSPNDLRMITASGDKSVVMWDCNPDLKIRKVNTFTGHTATAKTCAWSPDNAGMICTGDRSGVLFIWDTRSGKLENRITNAHERARFWKVGKKPQVENTSITGIVFYQPFNLITAAAGTEKIRLWDLRKYYAAYSRKPQPVCEISHKKFEDQSGYACLTIDRDRHRLYASNVSDRIYSFALNTPDISPAAVFTGGILRSFYSRSCLSPDGKYLFSGSSTENAVIWNTSENVGDGVCPLRKLTTSGIEVNTVAWCKSGDRLKIAAFPECEPCEIFAINASNTSSDIWDCDKMESEDMEFDAEVSQVKSVLPPTTQSIKNSPLIANVSGPPNESEIASPTLETRTLSKLFSSAGHNRKRVLEEMLENQSEDRQNKKIKLRGRLSPRRLFISSSVNDENCESLSVQSHVTNRFDVNDKDSLVGASSSEFISNSEDEEKNYCQFTASDTCEKIPFSPTSNLPNHASDMCEKTPFSPTSNLPNHTSDTCEKTPFSPTSNLPNHVVDGTSPSHVCKPYRKKRLDWLTELRHGKVSDLENSVPKKVTERNSCKNENSKKLHKKGHESILKFFRVLGKPTDEQLKSSPGCRFVSNNQSS</sequence>
<keyword evidence="7" id="KW-1185">Reference proteome</keyword>
<dbReference type="GO" id="GO:0007095">
    <property type="term" value="P:mitotic G2 DNA damage checkpoint signaling"/>
    <property type="evidence" value="ECO:0007669"/>
    <property type="project" value="TreeGrafter"/>
</dbReference>
<comment type="similarity">
    <text evidence="3">Belongs to the WD repeat cdt2 family.</text>
</comment>
<protein>
    <recommendedName>
        <fullName evidence="8">Protein lethal(2)denticleless</fullName>
    </recommendedName>
</protein>
<feature type="region of interest" description="Disordered" evidence="5">
    <location>
        <begin position="575"/>
        <end position="597"/>
    </location>
</feature>
<dbReference type="Pfam" id="PF00400">
    <property type="entry name" value="WD40"/>
    <property type="match status" value="2"/>
</dbReference>
<evidence type="ECO:0000256" key="1">
    <source>
        <dbReference type="ARBA" id="ARBA00004906"/>
    </source>
</evidence>
<reference evidence="6 7" key="1">
    <citation type="submission" date="2024-03" db="EMBL/GenBank/DDBJ databases">
        <title>The genome assembly and annotation of the cricket Gryllus longicercus Weissman &amp; Gray.</title>
        <authorList>
            <person name="Szrajer S."/>
            <person name="Gray D."/>
            <person name="Ylla G."/>
        </authorList>
    </citation>
    <scope>NUCLEOTIDE SEQUENCE [LARGE SCALE GENOMIC DNA]</scope>
    <source>
        <strain evidence="6">DAG 2021-001</strain>
        <tissue evidence="6">Whole body minus gut</tissue>
    </source>
</reference>
<evidence type="ECO:0000256" key="5">
    <source>
        <dbReference type="SAM" id="MobiDB-lite"/>
    </source>
</evidence>
<evidence type="ECO:0000313" key="7">
    <source>
        <dbReference type="Proteomes" id="UP001378592"/>
    </source>
</evidence>
<accession>A0AAN9Z9B5</accession>
<dbReference type="GO" id="GO:0005634">
    <property type="term" value="C:nucleus"/>
    <property type="evidence" value="ECO:0007669"/>
    <property type="project" value="TreeGrafter"/>
</dbReference>
<comment type="pathway">
    <text evidence="1">Protein modification; protein ubiquitination.</text>
</comment>
<evidence type="ECO:0000256" key="3">
    <source>
        <dbReference type="ARBA" id="ARBA00038344"/>
    </source>
</evidence>
<evidence type="ECO:0000313" key="6">
    <source>
        <dbReference type="EMBL" id="KAK7868996.1"/>
    </source>
</evidence>
<keyword evidence="2" id="KW-0833">Ubl conjugation pathway</keyword>
<dbReference type="SMART" id="SM00320">
    <property type="entry name" value="WD40"/>
    <property type="match status" value="5"/>
</dbReference>
<evidence type="ECO:0000256" key="2">
    <source>
        <dbReference type="ARBA" id="ARBA00022786"/>
    </source>
</evidence>
<feature type="compositionally biased region" description="Polar residues" evidence="5">
    <location>
        <begin position="577"/>
        <end position="588"/>
    </location>
</feature>
<dbReference type="Proteomes" id="UP001378592">
    <property type="component" value="Unassembled WGS sequence"/>
</dbReference>
<evidence type="ECO:0000256" key="4">
    <source>
        <dbReference type="PROSITE-ProRule" id="PRU00221"/>
    </source>
</evidence>
<dbReference type="PANTHER" id="PTHR22852:SF0">
    <property type="entry name" value="DENTICLELESS PROTEIN HOMOLOG"/>
    <property type="match status" value="1"/>
</dbReference>
<dbReference type="GO" id="GO:0030674">
    <property type="term" value="F:protein-macromolecule adaptor activity"/>
    <property type="evidence" value="ECO:0007669"/>
    <property type="project" value="TreeGrafter"/>
</dbReference>
<proteinExistence type="inferred from homology"/>
<dbReference type="EMBL" id="JAZDUA010000083">
    <property type="protein sequence ID" value="KAK7868996.1"/>
    <property type="molecule type" value="Genomic_DNA"/>
</dbReference>
<dbReference type="InterPro" id="IPR036322">
    <property type="entry name" value="WD40_repeat_dom_sf"/>
</dbReference>
<keyword evidence="4" id="KW-0853">WD repeat</keyword>
<dbReference type="PROSITE" id="PS50082">
    <property type="entry name" value="WD_REPEATS_2"/>
    <property type="match status" value="2"/>
</dbReference>
<dbReference type="PROSITE" id="PS50294">
    <property type="entry name" value="WD_REPEATS_REGION"/>
    <property type="match status" value="1"/>
</dbReference>
<dbReference type="InterPro" id="IPR015943">
    <property type="entry name" value="WD40/YVTN_repeat-like_dom_sf"/>
</dbReference>
<evidence type="ECO:0008006" key="8">
    <source>
        <dbReference type="Google" id="ProtNLM"/>
    </source>
</evidence>
<dbReference type="Gene3D" id="2.130.10.10">
    <property type="entry name" value="YVTN repeat-like/Quinoprotein amine dehydrogenase"/>
    <property type="match status" value="1"/>
</dbReference>
<dbReference type="PANTHER" id="PTHR22852">
    <property type="entry name" value="LETHAL 2 DENTICLELESS PROTEIN RETINOIC ACID-REGULATED NUCLEAR MATRIX-ASSOCIATED PROTEIN"/>
    <property type="match status" value="1"/>
</dbReference>
<comment type="caution">
    <text evidence="6">The sequence shown here is derived from an EMBL/GenBank/DDBJ whole genome shotgun (WGS) entry which is preliminary data.</text>
</comment>
<name>A0AAN9Z9B5_9ORTH</name>
<feature type="repeat" description="WD" evidence="4">
    <location>
        <begin position="142"/>
        <end position="184"/>
    </location>
</feature>
<dbReference type="InterPro" id="IPR001680">
    <property type="entry name" value="WD40_rpt"/>
</dbReference>
<organism evidence="6 7">
    <name type="scientific">Gryllus longicercus</name>
    <dbReference type="NCBI Taxonomy" id="2509291"/>
    <lineage>
        <taxon>Eukaryota</taxon>
        <taxon>Metazoa</taxon>
        <taxon>Ecdysozoa</taxon>
        <taxon>Arthropoda</taxon>
        <taxon>Hexapoda</taxon>
        <taxon>Insecta</taxon>
        <taxon>Pterygota</taxon>
        <taxon>Neoptera</taxon>
        <taxon>Polyneoptera</taxon>
        <taxon>Orthoptera</taxon>
        <taxon>Ensifera</taxon>
        <taxon>Gryllidea</taxon>
        <taxon>Grylloidea</taxon>
        <taxon>Gryllidae</taxon>
        <taxon>Gryllinae</taxon>
        <taxon>Gryllus</taxon>
    </lineage>
</organism>
<feature type="repeat" description="WD" evidence="4">
    <location>
        <begin position="97"/>
        <end position="129"/>
    </location>
</feature>
<dbReference type="AlphaFoldDB" id="A0AAN9Z9B5"/>
<dbReference type="GO" id="GO:0043161">
    <property type="term" value="P:proteasome-mediated ubiquitin-dependent protein catabolic process"/>
    <property type="evidence" value="ECO:0007669"/>
    <property type="project" value="TreeGrafter"/>
</dbReference>